<evidence type="ECO:0000313" key="4">
    <source>
        <dbReference type="Proteomes" id="UP001595855"/>
    </source>
</evidence>
<proteinExistence type="predicted"/>
<reference evidence="4" key="1">
    <citation type="journal article" date="2019" name="Int. J. Syst. Evol. Microbiol.">
        <title>The Global Catalogue of Microorganisms (GCM) 10K type strain sequencing project: providing services to taxonomists for standard genome sequencing and annotation.</title>
        <authorList>
            <consortium name="The Broad Institute Genomics Platform"/>
            <consortium name="The Broad Institute Genome Sequencing Center for Infectious Disease"/>
            <person name="Wu L."/>
            <person name="Ma J."/>
        </authorList>
    </citation>
    <scope>NUCLEOTIDE SEQUENCE [LARGE SCALE GENOMIC DNA]</scope>
    <source>
        <strain evidence="4">CGMCC 4.1542</strain>
    </source>
</reference>
<feature type="compositionally biased region" description="Polar residues" evidence="1">
    <location>
        <begin position="1"/>
        <end position="19"/>
    </location>
</feature>
<name>A0ABV9WS31_9ACTN</name>
<evidence type="ECO:0000256" key="1">
    <source>
        <dbReference type="SAM" id="MobiDB-lite"/>
    </source>
</evidence>
<evidence type="ECO:0000313" key="3">
    <source>
        <dbReference type="EMBL" id="MFC5015288.1"/>
    </source>
</evidence>
<sequence length="66" mass="7188">MNTEQSKNQSLHWFKSSHSGGEGGECIEVAPTPATIHIRDSKAPAHGTLRVRSTTWAAFLDLARQA</sequence>
<dbReference type="InterPro" id="IPR007278">
    <property type="entry name" value="DUF397"/>
</dbReference>
<comment type="caution">
    <text evidence="3">The sequence shown here is derived from an EMBL/GenBank/DDBJ whole genome shotgun (WGS) entry which is preliminary data.</text>
</comment>
<accession>A0ABV9WS31</accession>
<evidence type="ECO:0000259" key="2">
    <source>
        <dbReference type="Pfam" id="PF04149"/>
    </source>
</evidence>
<protein>
    <submittedName>
        <fullName evidence="3">DUF397 domain-containing protein</fullName>
    </submittedName>
</protein>
<organism evidence="3 4">
    <name type="scientific">Streptomyces lienomycini</name>
    <dbReference type="NCBI Taxonomy" id="284035"/>
    <lineage>
        <taxon>Bacteria</taxon>
        <taxon>Bacillati</taxon>
        <taxon>Actinomycetota</taxon>
        <taxon>Actinomycetes</taxon>
        <taxon>Kitasatosporales</taxon>
        <taxon>Streptomycetaceae</taxon>
        <taxon>Streptomyces</taxon>
    </lineage>
</organism>
<feature type="region of interest" description="Disordered" evidence="1">
    <location>
        <begin position="1"/>
        <end position="27"/>
    </location>
</feature>
<dbReference type="EMBL" id="JBHSJO010000001">
    <property type="protein sequence ID" value="MFC5015288.1"/>
    <property type="molecule type" value="Genomic_DNA"/>
</dbReference>
<dbReference type="Proteomes" id="UP001595855">
    <property type="component" value="Unassembled WGS sequence"/>
</dbReference>
<keyword evidence="4" id="KW-1185">Reference proteome</keyword>
<dbReference type="RefSeq" id="WP_271320539.1">
    <property type="nucleotide sequence ID" value="NZ_BAAATN010000011.1"/>
</dbReference>
<dbReference type="Pfam" id="PF04149">
    <property type="entry name" value="DUF397"/>
    <property type="match status" value="1"/>
</dbReference>
<feature type="domain" description="DUF397" evidence="2">
    <location>
        <begin position="11"/>
        <end position="63"/>
    </location>
</feature>
<gene>
    <name evidence="3" type="ORF">ACFPRC_10425</name>
</gene>